<feature type="domain" description="DUF6259" evidence="1">
    <location>
        <begin position="260"/>
        <end position="464"/>
    </location>
</feature>
<proteinExistence type="predicted"/>
<dbReference type="InterPro" id="IPR046226">
    <property type="entry name" value="DUF6259"/>
</dbReference>
<gene>
    <name evidence="2" type="ORF">ACFSB2_11190</name>
</gene>
<dbReference type="EMBL" id="JBHUCX010000028">
    <property type="protein sequence ID" value="MFD1675259.1"/>
    <property type="molecule type" value="Genomic_DNA"/>
</dbReference>
<evidence type="ECO:0000259" key="1">
    <source>
        <dbReference type="Pfam" id="PF19773"/>
    </source>
</evidence>
<sequence length="699" mass="79430">MGKTIRLANGSQYIEFDEQHGNIVALGDVSRGISLVRETRLAENFRILLPLAHWRGHYISGKDQMLSSYELTEDECMLVWDTLTSREGNFPIRVTLRVKLQSETFTFSLSVENNSEFIVEETIYPAIGGLANFEESDDWMLHAADWGGKGREWTAFKTFPGTYLGPENPVWIKNYESLPWIDLYDAKRSRGVYIGVHDKTPRHSAAYAQLFPGINSRAKQRESRWPKPVDMPGTPIGMMLGWSTFPFLQPGETLQGAPIVVHFHDGTWREGADFFRQWFDNTVLKTKPARTWLTDEDAWQSTIISYPEDSIMYRFSDLPKLAEAALHAGIHVLQIDGWDVGGIDRGYPQYEPDPRLGTWDDLADAIRTCQEMGVRVLLFANLQWANIETEWFQNELKNYAVQDPRGFAKNSMGWEYHTTLGLTANCESRMVVMNPAHSAFQDIILRQLEHIVKLGADGIQLDKMGTGGDGGFHANIDYHPDFADCRDRSLKESVLETVVKYRDLALKARPDFAIASESHWDRLTPFVEASYARFFDGDHLPTFRYAFPNFRQTCCITGPTDFELVNLAIQYGYILNIEGRCLHGNIDDMPILLPYVKEVLQLRRRHKDVLWDSQLISLDNAGVQVTGDVSCCVHQSLANPSDYALVVSNHTENNVEIKLQIEGVSQVEVEQPYATAVNMSSTDALSIASRRFAVIFWSR</sequence>
<dbReference type="Gene3D" id="3.20.20.80">
    <property type="entry name" value="Glycosidases"/>
    <property type="match status" value="1"/>
</dbReference>
<dbReference type="Proteomes" id="UP001597079">
    <property type="component" value="Unassembled WGS sequence"/>
</dbReference>
<name>A0ABW4JH71_9BACL</name>
<reference evidence="3" key="1">
    <citation type="journal article" date="2019" name="Int. J. Syst. Evol. Microbiol.">
        <title>The Global Catalogue of Microorganisms (GCM) 10K type strain sequencing project: providing services to taxonomists for standard genome sequencing and annotation.</title>
        <authorList>
            <consortium name="The Broad Institute Genomics Platform"/>
            <consortium name="The Broad Institute Genome Sequencing Center for Infectious Disease"/>
            <person name="Wu L."/>
            <person name="Ma J."/>
        </authorList>
    </citation>
    <scope>NUCLEOTIDE SEQUENCE [LARGE SCALE GENOMIC DNA]</scope>
    <source>
        <strain evidence="3">CGMCC 1.12286</strain>
    </source>
</reference>
<accession>A0ABW4JH71</accession>
<keyword evidence="3" id="KW-1185">Reference proteome</keyword>
<protein>
    <submittedName>
        <fullName evidence="2">DUF6259 domain-containing protein</fullName>
    </submittedName>
</protein>
<dbReference type="Pfam" id="PF19773">
    <property type="entry name" value="DUF6259"/>
    <property type="match status" value="1"/>
</dbReference>
<comment type="caution">
    <text evidence="2">The sequence shown here is derived from an EMBL/GenBank/DDBJ whole genome shotgun (WGS) entry which is preliminary data.</text>
</comment>
<evidence type="ECO:0000313" key="3">
    <source>
        <dbReference type="Proteomes" id="UP001597079"/>
    </source>
</evidence>
<evidence type="ECO:0000313" key="2">
    <source>
        <dbReference type="EMBL" id="MFD1675259.1"/>
    </source>
</evidence>
<dbReference type="RefSeq" id="WP_377943135.1">
    <property type="nucleotide sequence ID" value="NZ_JBHUCX010000028.1"/>
</dbReference>
<organism evidence="2 3">
    <name type="scientific">Alicyclobacillus fodiniaquatilis</name>
    <dbReference type="NCBI Taxonomy" id="1661150"/>
    <lineage>
        <taxon>Bacteria</taxon>
        <taxon>Bacillati</taxon>
        <taxon>Bacillota</taxon>
        <taxon>Bacilli</taxon>
        <taxon>Bacillales</taxon>
        <taxon>Alicyclobacillaceae</taxon>
        <taxon>Alicyclobacillus</taxon>
    </lineage>
</organism>
<dbReference type="SUPFAM" id="SSF51445">
    <property type="entry name" value="(Trans)glycosidases"/>
    <property type="match status" value="1"/>
</dbReference>
<dbReference type="InterPro" id="IPR017853">
    <property type="entry name" value="GH"/>
</dbReference>